<feature type="compositionally biased region" description="Polar residues" evidence="1">
    <location>
        <begin position="113"/>
        <end position="129"/>
    </location>
</feature>
<organism evidence="2 3">
    <name type="scientific">Edaphobacter dinghuensis</name>
    <dbReference type="NCBI Taxonomy" id="1560005"/>
    <lineage>
        <taxon>Bacteria</taxon>
        <taxon>Pseudomonadati</taxon>
        <taxon>Acidobacteriota</taxon>
        <taxon>Terriglobia</taxon>
        <taxon>Terriglobales</taxon>
        <taxon>Acidobacteriaceae</taxon>
        <taxon>Edaphobacter</taxon>
    </lineage>
</organism>
<dbReference type="EMBL" id="BMGT01000003">
    <property type="protein sequence ID" value="GGG81676.1"/>
    <property type="molecule type" value="Genomic_DNA"/>
</dbReference>
<evidence type="ECO:0000313" key="3">
    <source>
        <dbReference type="Proteomes" id="UP000647241"/>
    </source>
</evidence>
<feature type="region of interest" description="Disordered" evidence="1">
    <location>
        <begin position="293"/>
        <end position="357"/>
    </location>
</feature>
<accession>A0A917M738</accession>
<gene>
    <name evidence="2" type="ORF">GCM10011585_26460</name>
</gene>
<keyword evidence="3" id="KW-1185">Reference proteome</keyword>
<protein>
    <recommendedName>
        <fullName evidence="4">Flagellar hook-length control protein FliK</fullName>
    </recommendedName>
</protein>
<feature type="region of interest" description="Disordered" evidence="1">
    <location>
        <begin position="202"/>
        <end position="240"/>
    </location>
</feature>
<dbReference type="Proteomes" id="UP000647241">
    <property type="component" value="Unassembled WGS sequence"/>
</dbReference>
<evidence type="ECO:0008006" key="4">
    <source>
        <dbReference type="Google" id="ProtNLM"/>
    </source>
</evidence>
<proteinExistence type="predicted"/>
<feature type="compositionally biased region" description="Basic and acidic residues" evidence="1">
    <location>
        <begin position="300"/>
        <end position="316"/>
    </location>
</feature>
<feature type="region of interest" description="Disordered" evidence="1">
    <location>
        <begin position="103"/>
        <end position="173"/>
    </location>
</feature>
<sequence length="578" mass="57108">MLMAAVTSTSLGTDTTSIGTVSSERKGSVDTLFAVSFGEEAALAGEPPHVADPMKGMTAAEGERATVGKTASMVSVIKDSGANVATKAQGVLIPGKLPGQTGVGKTTVAHGSKASSSVPGRASQSSVTGTMVPPEMLDQPSPVPSGVEANKGAKVADAVAEAKTTDGTDGSEELDAEISAATTPVATVGDGKLTAAESVMPIADKSQQASSPKKISEEHDAPTKTDKSHKPEGKTEEKAGVGVTTVGGVAQATVCAVAPVGSTGGQQPGSEAAAEMDAFSVVVPAASEKNVGNTVAATGKDSKAASAKKPDEDKTKSSGPMATSVAAGDASSAKPEVDALKTGPSLTGDPESDKGKTQTMAALIADAGQLHAVPAISGPVGGNVAGKAPIHDAAANPHMTEAISHAVETSQGGTNVIDAPMPADTAHKTLAATPTSLEVGVADGTRGWLKIRAEIADGGAVNTSLSTSSPAGQEMLHRELPSLTAFLQNEHVTVNTVVVQPVLAGGAGPMNSFAGAGSGQGQSPQGNTQGDGRQHPADTSSSHARANMLYNGPGDVGGDEALPSGFYAGGGSWLSVRA</sequence>
<feature type="compositionally biased region" description="Basic and acidic residues" evidence="1">
    <location>
        <begin position="214"/>
        <end position="239"/>
    </location>
</feature>
<dbReference type="AlphaFoldDB" id="A0A917M738"/>
<name>A0A917M738_9BACT</name>
<evidence type="ECO:0000256" key="1">
    <source>
        <dbReference type="SAM" id="MobiDB-lite"/>
    </source>
</evidence>
<feature type="compositionally biased region" description="Low complexity" evidence="1">
    <location>
        <begin position="521"/>
        <end position="530"/>
    </location>
</feature>
<comment type="caution">
    <text evidence="2">The sequence shown here is derived from an EMBL/GenBank/DDBJ whole genome shotgun (WGS) entry which is preliminary data.</text>
</comment>
<feature type="region of interest" description="Disordered" evidence="1">
    <location>
        <begin position="510"/>
        <end position="555"/>
    </location>
</feature>
<reference evidence="2" key="1">
    <citation type="journal article" date="2014" name="Int. J. Syst. Evol. Microbiol.">
        <title>Complete genome sequence of Corynebacterium casei LMG S-19264T (=DSM 44701T), isolated from a smear-ripened cheese.</title>
        <authorList>
            <consortium name="US DOE Joint Genome Institute (JGI-PGF)"/>
            <person name="Walter F."/>
            <person name="Albersmeier A."/>
            <person name="Kalinowski J."/>
            <person name="Ruckert C."/>
        </authorList>
    </citation>
    <scope>NUCLEOTIDE SEQUENCE</scope>
    <source>
        <strain evidence="2">CGMCC 1.12997</strain>
    </source>
</reference>
<reference evidence="2" key="2">
    <citation type="submission" date="2020-09" db="EMBL/GenBank/DDBJ databases">
        <authorList>
            <person name="Sun Q."/>
            <person name="Zhou Y."/>
        </authorList>
    </citation>
    <scope>NUCLEOTIDE SEQUENCE</scope>
    <source>
        <strain evidence="2">CGMCC 1.12997</strain>
    </source>
</reference>
<evidence type="ECO:0000313" key="2">
    <source>
        <dbReference type="EMBL" id="GGG81676.1"/>
    </source>
</evidence>